<dbReference type="Gene3D" id="3.30.450.20">
    <property type="entry name" value="PAS domain"/>
    <property type="match status" value="1"/>
</dbReference>
<dbReference type="PROSITE" id="PS50109">
    <property type="entry name" value="HIS_KIN"/>
    <property type="match status" value="1"/>
</dbReference>
<dbReference type="CDD" id="cd00082">
    <property type="entry name" value="HisKA"/>
    <property type="match status" value="1"/>
</dbReference>
<keyword evidence="12" id="KW-1185">Reference proteome</keyword>
<dbReference type="InterPro" id="IPR050736">
    <property type="entry name" value="Sensor_HK_Regulatory"/>
</dbReference>
<evidence type="ECO:0000256" key="3">
    <source>
        <dbReference type="ARBA" id="ARBA00022553"/>
    </source>
</evidence>
<keyword evidence="4" id="KW-0808">Transferase</keyword>
<evidence type="ECO:0000256" key="4">
    <source>
        <dbReference type="ARBA" id="ARBA00022679"/>
    </source>
</evidence>
<evidence type="ECO:0000259" key="9">
    <source>
        <dbReference type="PROSITE" id="PS50112"/>
    </source>
</evidence>
<evidence type="ECO:0000259" key="8">
    <source>
        <dbReference type="PROSITE" id="PS50109"/>
    </source>
</evidence>
<accession>A0A554NF48</accession>
<dbReference type="InterPro" id="IPR004358">
    <property type="entry name" value="Sig_transdc_His_kin-like_C"/>
</dbReference>
<dbReference type="InterPro" id="IPR036890">
    <property type="entry name" value="HATPase_C_sf"/>
</dbReference>
<dbReference type="Pfam" id="PF08448">
    <property type="entry name" value="PAS_4"/>
    <property type="match status" value="1"/>
</dbReference>
<dbReference type="Proteomes" id="UP000319894">
    <property type="component" value="Unassembled WGS sequence"/>
</dbReference>
<evidence type="ECO:0000313" key="12">
    <source>
        <dbReference type="Proteomes" id="UP000319894"/>
    </source>
</evidence>
<dbReference type="InterPro" id="IPR013656">
    <property type="entry name" value="PAS_4"/>
</dbReference>
<dbReference type="AlphaFoldDB" id="A0A554NF48"/>
<proteinExistence type="predicted"/>
<dbReference type="PROSITE" id="PS50113">
    <property type="entry name" value="PAC"/>
    <property type="match status" value="1"/>
</dbReference>
<dbReference type="InParanoid" id="A0A554NF48"/>
<dbReference type="InterPro" id="IPR003018">
    <property type="entry name" value="GAF"/>
</dbReference>
<dbReference type="InterPro" id="IPR035965">
    <property type="entry name" value="PAS-like_dom_sf"/>
</dbReference>
<dbReference type="SMART" id="SM00065">
    <property type="entry name" value="GAF"/>
    <property type="match status" value="1"/>
</dbReference>
<evidence type="ECO:0000256" key="2">
    <source>
        <dbReference type="ARBA" id="ARBA00012438"/>
    </source>
</evidence>
<dbReference type="PROSITE" id="PS50112">
    <property type="entry name" value="PAS"/>
    <property type="match status" value="1"/>
</dbReference>
<keyword evidence="7" id="KW-1133">Transmembrane helix</keyword>
<dbReference type="InterPro" id="IPR003661">
    <property type="entry name" value="HisK_dim/P_dom"/>
</dbReference>
<dbReference type="InterPro" id="IPR000014">
    <property type="entry name" value="PAS"/>
</dbReference>
<protein>
    <recommendedName>
        <fullName evidence="2">histidine kinase</fullName>
        <ecNumber evidence="2">2.7.13.3</ecNumber>
    </recommendedName>
</protein>
<dbReference type="SMART" id="SM00387">
    <property type="entry name" value="HATPase_c"/>
    <property type="match status" value="1"/>
</dbReference>
<dbReference type="EC" id="2.7.13.3" evidence="2"/>
<dbReference type="SUPFAM" id="SSF55785">
    <property type="entry name" value="PYP-like sensor domain (PAS domain)"/>
    <property type="match status" value="1"/>
</dbReference>
<dbReference type="SUPFAM" id="SSF55781">
    <property type="entry name" value="GAF domain-like"/>
    <property type="match status" value="1"/>
</dbReference>
<dbReference type="InterPro" id="IPR036097">
    <property type="entry name" value="HisK_dim/P_sf"/>
</dbReference>
<gene>
    <name evidence="11" type="ORF">DP107_01980</name>
</gene>
<dbReference type="SUPFAM" id="SSF47384">
    <property type="entry name" value="Homodimeric domain of signal transducing histidine kinase"/>
    <property type="match status" value="1"/>
</dbReference>
<name>A0A554NF48_9EURY</name>
<feature type="domain" description="Histidine kinase" evidence="8">
    <location>
        <begin position="447"/>
        <end position="637"/>
    </location>
</feature>
<evidence type="ECO:0000256" key="7">
    <source>
        <dbReference type="SAM" id="Phobius"/>
    </source>
</evidence>
<dbReference type="NCBIfam" id="TIGR00229">
    <property type="entry name" value="sensory_box"/>
    <property type="match status" value="1"/>
</dbReference>
<sequence>MEWGRDSVGIEGPPSAPECCLALVAIGYAAAAAAVTPRPPAEGLALWLVDAAATVGLAAVALAAAVALWRSTVSRASRWRVAGGYLGGLAAATTLLAVATAATAAVPALSAARPPLGPETLQPGSGLVAVGNVGGVVGLLAGRRWAGRTARRRAPSLLLDDAPAAVWLFRPDASESLYVSPSYEPLFGQSTETVGTDPSAIVEAAHPEDRGTLSAAMNRVADGDTVDLEFRPDADTGAGWVWLSGWPVRRDDEVVAVAGVAHDITDRRRHREQLASLHDATRRLFRAGTVAEAADIATEAAEAVLGLPVNTVWLYDEAADELVPAATTEAHDAGERSLPMFRAGDSLAREVFDSGEPQVYDDVRSAPGGTEVVPTRSELVIPLGEFGVFMAGSTGADQFDARQVSLAKVLAANVEVALARIEQTDELRASRRELERRNERLDQFAGIVSHDLRNPLAVARGYTELLQEDADSEHVATVEEALARMEALIEDLLTLAREGEAIDELEPVPLGDVARRSWGNVRTDGGGLVVETEDVIRGDRDRLAQLFENLFRNSVEHGAMDDGVTVTVGTLPDGFYVEDDGPGIPPGERDDVFDAGYSTADDGTGLGLSIVRTIADAHGWSVSVTTGADGGARFELTGVDLE</sequence>
<keyword evidence="6" id="KW-0902">Two-component regulatory system</keyword>
<dbReference type="InterPro" id="IPR005467">
    <property type="entry name" value="His_kinase_dom"/>
</dbReference>
<dbReference type="Gene3D" id="3.30.450.40">
    <property type="match status" value="1"/>
</dbReference>
<dbReference type="Gene3D" id="3.30.565.10">
    <property type="entry name" value="Histidine kinase-like ATPase, C-terminal domain"/>
    <property type="match status" value="1"/>
</dbReference>
<comment type="catalytic activity">
    <reaction evidence="1">
        <text>ATP + protein L-histidine = ADP + protein N-phospho-L-histidine.</text>
        <dbReference type="EC" id="2.7.13.3"/>
    </reaction>
</comment>
<dbReference type="SUPFAM" id="SSF55874">
    <property type="entry name" value="ATPase domain of HSP90 chaperone/DNA topoisomerase II/histidine kinase"/>
    <property type="match status" value="1"/>
</dbReference>
<dbReference type="InterPro" id="IPR003594">
    <property type="entry name" value="HATPase_dom"/>
</dbReference>
<keyword evidence="3" id="KW-0597">Phosphoprotein</keyword>
<dbReference type="CDD" id="cd00075">
    <property type="entry name" value="HATPase"/>
    <property type="match status" value="1"/>
</dbReference>
<dbReference type="Pfam" id="PF02518">
    <property type="entry name" value="HATPase_c"/>
    <property type="match status" value="1"/>
</dbReference>
<dbReference type="Pfam" id="PF13185">
    <property type="entry name" value="GAF_2"/>
    <property type="match status" value="1"/>
</dbReference>
<feature type="domain" description="PAC" evidence="10">
    <location>
        <begin position="224"/>
        <end position="276"/>
    </location>
</feature>
<evidence type="ECO:0000313" key="11">
    <source>
        <dbReference type="EMBL" id="TSD15978.1"/>
    </source>
</evidence>
<feature type="domain" description="PAS" evidence="9">
    <location>
        <begin position="151"/>
        <end position="224"/>
    </location>
</feature>
<dbReference type="PRINTS" id="PR00344">
    <property type="entry name" value="BCTRLSENSOR"/>
</dbReference>
<dbReference type="GO" id="GO:0000155">
    <property type="term" value="F:phosphorelay sensor kinase activity"/>
    <property type="evidence" value="ECO:0007669"/>
    <property type="project" value="InterPro"/>
</dbReference>
<dbReference type="SMART" id="SM00388">
    <property type="entry name" value="HisKA"/>
    <property type="match status" value="1"/>
</dbReference>
<keyword evidence="7" id="KW-0472">Membrane</keyword>
<feature type="transmembrane region" description="Helical" evidence="7">
    <location>
        <begin position="81"/>
        <end position="106"/>
    </location>
</feature>
<evidence type="ECO:0000256" key="1">
    <source>
        <dbReference type="ARBA" id="ARBA00000085"/>
    </source>
</evidence>
<organism evidence="11 12">
    <name type="scientific">Haloglomus irregulare</name>
    <dbReference type="NCBI Taxonomy" id="2234134"/>
    <lineage>
        <taxon>Archaea</taxon>
        <taxon>Methanobacteriati</taxon>
        <taxon>Methanobacteriota</taxon>
        <taxon>Stenosarchaea group</taxon>
        <taxon>Halobacteria</taxon>
        <taxon>Halobacteriales</taxon>
        <taxon>Natronomonadaceae</taxon>
        <taxon>Haloglomus</taxon>
    </lineage>
</organism>
<dbReference type="Gene3D" id="1.10.287.130">
    <property type="match status" value="1"/>
</dbReference>
<evidence type="ECO:0000259" key="10">
    <source>
        <dbReference type="PROSITE" id="PS50113"/>
    </source>
</evidence>
<keyword evidence="5" id="KW-0418">Kinase</keyword>
<reference evidence="11 12" key="1">
    <citation type="submission" date="2018-06" db="EMBL/GenBank/DDBJ databases">
        <title>Natronomonas sp. F16-60 a new haloarchaeon isolated from a solar saltern of Isla Cristina, Huelva, Spain.</title>
        <authorList>
            <person name="Duran-Viseras A."/>
            <person name="Sanchez-Porro C."/>
            <person name="Ventosa A."/>
        </authorList>
    </citation>
    <scope>NUCLEOTIDE SEQUENCE [LARGE SCALE GENOMIC DNA]</scope>
    <source>
        <strain evidence="11 12">F16-60</strain>
    </source>
</reference>
<dbReference type="InterPro" id="IPR000700">
    <property type="entry name" value="PAS-assoc_C"/>
</dbReference>
<evidence type="ECO:0000256" key="5">
    <source>
        <dbReference type="ARBA" id="ARBA00022777"/>
    </source>
</evidence>
<dbReference type="CDD" id="cd00130">
    <property type="entry name" value="PAS"/>
    <property type="match status" value="1"/>
</dbReference>
<dbReference type="EMBL" id="QMDX01000001">
    <property type="protein sequence ID" value="TSD15978.1"/>
    <property type="molecule type" value="Genomic_DNA"/>
</dbReference>
<keyword evidence="7" id="KW-0812">Transmembrane</keyword>
<comment type="caution">
    <text evidence="11">The sequence shown here is derived from an EMBL/GenBank/DDBJ whole genome shotgun (WGS) entry which is preliminary data.</text>
</comment>
<dbReference type="InterPro" id="IPR029016">
    <property type="entry name" value="GAF-like_dom_sf"/>
</dbReference>
<feature type="transmembrane region" description="Helical" evidence="7">
    <location>
        <begin position="44"/>
        <end position="69"/>
    </location>
</feature>
<dbReference type="PANTHER" id="PTHR43711">
    <property type="entry name" value="TWO-COMPONENT HISTIDINE KINASE"/>
    <property type="match status" value="1"/>
</dbReference>
<dbReference type="PANTHER" id="PTHR43711:SF1">
    <property type="entry name" value="HISTIDINE KINASE 1"/>
    <property type="match status" value="1"/>
</dbReference>
<dbReference type="Pfam" id="PF00512">
    <property type="entry name" value="HisKA"/>
    <property type="match status" value="1"/>
</dbReference>
<evidence type="ECO:0000256" key="6">
    <source>
        <dbReference type="ARBA" id="ARBA00023012"/>
    </source>
</evidence>